<name>A0AA96ZVE6_9EURY</name>
<dbReference type="PANTHER" id="PTHR43413">
    <property type="entry name" value="TRANSCRIPTIONAL REGULATOR, ASNC FAMILY"/>
    <property type="match status" value="1"/>
</dbReference>
<dbReference type="Pfam" id="PF13412">
    <property type="entry name" value="HTH_24"/>
    <property type="match status" value="1"/>
</dbReference>
<protein>
    <recommendedName>
        <fullName evidence="1">Transcription regulator AsnC/Lrp ligand binding domain-containing protein</fullName>
    </recommendedName>
</protein>
<dbReference type="AlphaFoldDB" id="A0AA96ZVE6"/>
<evidence type="ECO:0000313" key="3">
    <source>
        <dbReference type="Proteomes" id="UP001304970"/>
    </source>
</evidence>
<dbReference type="Proteomes" id="UP001304970">
    <property type="component" value="Chromosome"/>
</dbReference>
<dbReference type="Pfam" id="PF01037">
    <property type="entry name" value="AsnC_trans_reg"/>
    <property type="match status" value="1"/>
</dbReference>
<dbReference type="EMBL" id="CP131061">
    <property type="protein sequence ID" value="WNY26644.1"/>
    <property type="molecule type" value="Genomic_DNA"/>
</dbReference>
<dbReference type="Gene3D" id="1.10.10.10">
    <property type="entry name" value="Winged helix-like DNA-binding domain superfamily/Winged helix DNA-binding domain"/>
    <property type="match status" value="1"/>
</dbReference>
<proteinExistence type="predicted"/>
<gene>
    <name evidence="2" type="ORF">MsAm2_04160</name>
</gene>
<evidence type="ECO:0000313" key="2">
    <source>
        <dbReference type="EMBL" id="WNY26644.1"/>
    </source>
</evidence>
<organism evidence="2 3">
    <name type="scientific">Methanolapillus ohkumae</name>
    <dbReference type="NCBI Taxonomy" id="3028298"/>
    <lineage>
        <taxon>Archaea</taxon>
        <taxon>Methanobacteriati</taxon>
        <taxon>Methanobacteriota</taxon>
        <taxon>Stenosarchaea group</taxon>
        <taxon>Methanomicrobia</taxon>
        <taxon>Methanosarcinales</taxon>
        <taxon>Methanosarcinaceae</taxon>
        <taxon>Methanolapillus</taxon>
    </lineage>
</organism>
<dbReference type="SUPFAM" id="SSF54909">
    <property type="entry name" value="Dimeric alpha+beta barrel"/>
    <property type="match status" value="1"/>
</dbReference>
<evidence type="ECO:0000259" key="1">
    <source>
        <dbReference type="Pfam" id="PF01037"/>
    </source>
</evidence>
<dbReference type="PANTHER" id="PTHR43413:SF7">
    <property type="entry name" value="HTH-TYPE TRANSCRIPTIONAL REGULATOR PTR2"/>
    <property type="match status" value="1"/>
</dbReference>
<keyword evidence="3" id="KW-1185">Reference proteome</keyword>
<dbReference type="SUPFAM" id="SSF46785">
    <property type="entry name" value="Winged helix' DNA-binding domain"/>
    <property type="match status" value="1"/>
</dbReference>
<feature type="domain" description="Transcription regulator AsnC/Lrp ligand binding" evidence="1">
    <location>
        <begin position="78"/>
        <end position="151"/>
    </location>
</feature>
<dbReference type="InterPro" id="IPR011008">
    <property type="entry name" value="Dimeric_a/b-barrel"/>
</dbReference>
<sequence length="172" mass="20169">MTKKYGEIMDKQTQDVLELLEQNAKLTPEDISEMTRIPQKDVKKMIQSLEDAGIIRYYKAIIDWDLVENPYVYAFVQIKVSLERGHGYQKLADRICKFPEVRSLRLLSGEDYDLEFMVRGRSMKDVAFFVSDKIATMAQVQNTSTHFILKTYKEDGIIMEEPEEFKRLHVSF</sequence>
<dbReference type="InterPro" id="IPR050684">
    <property type="entry name" value="HTH-Siroheme_Decarb"/>
</dbReference>
<dbReference type="Gene3D" id="3.30.70.920">
    <property type="match status" value="1"/>
</dbReference>
<dbReference type="InterPro" id="IPR036390">
    <property type="entry name" value="WH_DNA-bd_sf"/>
</dbReference>
<reference evidence="2 3" key="1">
    <citation type="submission" date="2023-07" db="EMBL/GenBank/DDBJ databases">
        <title>Closed genome sequence of Methanosarcinaceae archaeon Am2.</title>
        <authorList>
            <person name="Poehlein A."/>
            <person name="Protasov E."/>
            <person name="Platt K."/>
            <person name="Reeh H."/>
            <person name="Daniel R."/>
            <person name="Brune A."/>
        </authorList>
    </citation>
    <scope>NUCLEOTIDE SEQUENCE [LARGE SCALE GENOMIC DNA]</scope>
    <source>
        <strain evidence="2 3">Am2</strain>
    </source>
</reference>
<dbReference type="InterPro" id="IPR019888">
    <property type="entry name" value="Tscrpt_reg_AsnC-like"/>
</dbReference>
<dbReference type="InterPro" id="IPR019887">
    <property type="entry name" value="Tscrpt_reg_AsnC/Lrp_C"/>
</dbReference>
<dbReference type="SMART" id="SM00344">
    <property type="entry name" value="HTH_ASNC"/>
    <property type="match status" value="1"/>
</dbReference>
<dbReference type="InterPro" id="IPR036388">
    <property type="entry name" value="WH-like_DNA-bd_sf"/>
</dbReference>
<accession>A0AA96ZVE6</accession>